<name>A0A699V897_TANCI</name>
<dbReference type="AlphaFoldDB" id="A0A699V897"/>
<feature type="region of interest" description="Disordered" evidence="1">
    <location>
        <begin position="120"/>
        <end position="148"/>
    </location>
</feature>
<sequence>GAAAVGLGGVGGQGPKVARARAQAHGHVAATLVARKQVRLAIAVHVGYHQAVGQAGVAGVGGSVARDGPKIAAARAQLHVYRIARLLGHEQVGFAVGVYVGRHDVVGVVARATAGHLLHGGEGGRRLGQGRAGGGQQQPQRRQWADPGRGEIRHGLLSEFGVKFDTPNDCAGSTRRY</sequence>
<evidence type="ECO:0000313" key="2">
    <source>
        <dbReference type="EMBL" id="GFD30051.1"/>
    </source>
</evidence>
<evidence type="ECO:0000256" key="1">
    <source>
        <dbReference type="SAM" id="MobiDB-lite"/>
    </source>
</evidence>
<organism evidence="2">
    <name type="scientific">Tanacetum cinerariifolium</name>
    <name type="common">Dalmatian daisy</name>
    <name type="synonym">Chrysanthemum cinerariifolium</name>
    <dbReference type="NCBI Taxonomy" id="118510"/>
    <lineage>
        <taxon>Eukaryota</taxon>
        <taxon>Viridiplantae</taxon>
        <taxon>Streptophyta</taxon>
        <taxon>Embryophyta</taxon>
        <taxon>Tracheophyta</taxon>
        <taxon>Spermatophyta</taxon>
        <taxon>Magnoliopsida</taxon>
        <taxon>eudicotyledons</taxon>
        <taxon>Gunneridae</taxon>
        <taxon>Pentapetalae</taxon>
        <taxon>asterids</taxon>
        <taxon>campanulids</taxon>
        <taxon>Asterales</taxon>
        <taxon>Asteraceae</taxon>
        <taxon>Asteroideae</taxon>
        <taxon>Anthemideae</taxon>
        <taxon>Anthemidinae</taxon>
        <taxon>Tanacetum</taxon>
    </lineage>
</organism>
<feature type="non-terminal residue" evidence="2">
    <location>
        <position position="1"/>
    </location>
</feature>
<comment type="caution">
    <text evidence="2">The sequence shown here is derived from an EMBL/GenBank/DDBJ whole genome shotgun (WGS) entry which is preliminary data.</text>
</comment>
<gene>
    <name evidence="2" type="ORF">Tci_902020</name>
</gene>
<feature type="non-terminal residue" evidence="2">
    <location>
        <position position="177"/>
    </location>
</feature>
<feature type="compositionally biased region" description="Gly residues" evidence="1">
    <location>
        <begin position="120"/>
        <end position="136"/>
    </location>
</feature>
<accession>A0A699V897</accession>
<protein>
    <submittedName>
        <fullName evidence="2">Uncharacterized protein</fullName>
    </submittedName>
</protein>
<reference evidence="2" key="1">
    <citation type="journal article" date="2019" name="Sci. Rep.">
        <title>Draft genome of Tanacetum cinerariifolium, the natural source of mosquito coil.</title>
        <authorList>
            <person name="Yamashiro T."/>
            <person name="Shiraishi A."/>
            <person name="Satake H."/>
            <person name="Nakayama K."/>
        </authorList>
    </citation>
    <scope>NUCLEOTIDE SEQUENCE</scope>
</reference>
<dbReference type="EMBL" id="BKCJ011400307">
    <property type="protein sequence ID" value="GFD30051.1"/>
    <property type="molecule type" value="Genomic_DNA"/>
</dbReference>
<proteinExistence type="predicted"/>